<dbReference type="GO" id="GO:0070404">
    <property type="term" value="F:NADH binding"/>
    <property type="evidence" value="ECO:0007669"/>
    <property type="project" value="TreeGrafter"/>
</dbReference>
<comment type="similarity">
    <text evidence="1">Belongs to the short-chain dehydrogenases/reductases (SDR) family.</text>
</comment>
<dbReference type="SUPFAM" id="SSF51735">
    <property type="entry name" value="NAD(P)-binding Rossmann-fold domains"/>
    <property type="match status" value="1"/>
</dbReference>
<keyword evidence="4" id="KW-0560">Oxidoreductase</keyword>
<dbReference type="EMBL" id="JADGJH010001629">
    <property type="protein sequence ID" value="KAJ3111446.1"/>
    <property type="molecule type" value="Genomic_DNA"/>
</dbReference>
<dbReference type="InterPro" id="IPR036291">
    <property type="entry name" value="NAD(P)-bd_dom_sf"/>
</dbReference>
<reference evidence="6" key="1">
    <citation type="submission" date="2020-05" db="EMBL/GenBank/DDBJ databases">
        <title>Phylogenomic resolution of chytrid fungi.</title>
        <authorList>
            <person name="Stajich J.E."/>
            <person name="Amses K."/>
            <person name="Simmons R."/>
            <person name="Seto K."/>
            <person name="Myers J."/>
            <person name="Bonds A."/>
            <person name="Quandt C.A."/>
            <person name="Barry K."/>
            <person name="Liu P."/>
            <person name="Grigoriev I."/>
            <person name="Longcore J.E."/>
            <person name="James T.Y."/>
        </authorList>
    </citation>
    <scope>NUCLEOTIDE SEQUENCE</scope>
    <source>
        <strain evidence="6">JEL0513</strain>
    </source>
</reference>
<dbReference type="PANTHER" id="PTHR15104:SF0">
    <property type="entry name" value="DIHYDROPTERIDINE REDUCTASE"/>
    <property type="match status" value="1"/>
</dbReference>
<evidence type="ECO:0000256" key="2">
    <source>
        <dbReference type="ARBA" id="ARBA00011738"/>
    </source>
</evidence>
<dbReference type="Gene3D" id="3.40.50.720">
    <property type="entry name" value="NAD(P)-binding Rossmann-like Domain"/>
    <property type="match status" value="2"/>
</dbReference>
<dbReference type="GO" id="GO:0006729">
    <property type="term" value="P:tetrahydrobiopterin biosynthetic process"/>
    <property type="evidence" value="ECO:0007669"/>
    <property type="project" value="TreeGrafter"/>
</dbReference>
<dbReference type="GO" id="GO:0070402">
    <property type="term" value="F:NADPH binding"/>
    <property type="evidence" value="ECO:0007669"/>
    <property type="project" value="TreeGrafter"/>
</dbReference>
<proteinExistence type="inferred from homology"/>
<feature type="region of interest" description="Disordered" evidence="5">
    <location>
        <begin position="102"/>
        <end position="134"/>
    </location>
</feature>
<comment type="caution">
    <text evidence="6">The sequence shown here is derived from an EMBL/GenBank/DDBJ whole genome shotgun (WGS) entry which is preliminary data.</text>
</comment>
<evidence type="ECO:0000256" key="1">
    <source>
        <dbReference type="ARBA" id="ARBA00006484"/>
    </source>
</evidence>
<dbReference type="GO" id="GO:0006559">
    <property type="term" value="P:L-phenylalanine catabolic process"/>
    <property type="evidence" value="ECO:0007669"/>
    <property type="project" value="TreeGrafter"/>
</dbReference>
<dbReference type="Proteomes" id="UP001211907">
    <property type="component" value="Unassembled WGS sequence"/>
</dbReference>
<dbReference type="PANTHER" id="PTHR15104">
    <property type="entry name" value="DIHYDROPTERIDINE REDUCTASE"/>
    <property type="match status" value="1"/>
</dbReference>
<dbReference type="InterPro" id="IPR002347">
    <property type="entry name" value="SDR_fam"/>
</dbReference>
<feature type="compositionally biased region" description="Gly residues" evidence="5">
    <location>
        <begin position="122"/>
        <end position="133"/>
    </location>
</feature>
<organism evidence="6 7">
    <name type="scientific">Physocladia obscura</name>
    <dbReference type="NCBI Taxonomy" id="109957"/>
    <lineage>
        <taxon>Eukaryota</taxon>
        <taxon>Fungi</taxon>
        <taxon>Fungi incertae sedis</taxon>
        <taxon>Chytridiomycota</taxon>
        <taxon>Chytridiomycota incertae sedis</taxon>
        <taxon>Chytridiomycetes</taxon>
        <taxon>Chytridiales</taxon>
        <taxon>Chytriomycetaceae</taxon>
        <taxon>Physocladia</taxon>
    </lineage>
</organism>
<keyword evidence="3" id="KW-0521">NADP</keyword>
<comment type="subunit">
    <text evidence="2">Homodimer.</text>
</comment>
<sequence>MTKHVLVYGGAGSVGTRVVQRFLLAGWHVTSADVRANGAASASVTVGSSLEESHAAVLRSLASHQPRGSLDAIVNVAGGWAGGNLQDHGECSASLVARRPSLMNSRPPRNVAGNAGPERASGRGGGARGGYAAGGRRRAGARGGACADAALAATPAMVAYGLAKAAVHQLVKSIAAEHSGFPAKATVVGLLPNTLDTLPNRAAMPTADYKDWTPLDSFADRILALADKKFIVQSGALIRVVSKSGKTEYLPI</sequence>
<evidence type="ECO:0000256" key="4">
    <source>
        <dbReference type="ARBA" id="ARBA00023002"/>
    </source>
</evidence>
<dbReference type="GO" id="GO:0005737">
    <property type="term" value="C:cytoplasm"/>
    <property type="evidence" value="ECO:0007669"/>
    <property type="project" value="TreeGrafter"/>
</dbReference>
<dbReference type="PRINTS" id="PR00081">
    <property type="entry name" value="GDHRDH"/>
</dbReference>
<evidence type="ECO:0000313" key="7">
    <source>
        <dbReference type="Proteomes" id="UP001211907"/>
    </source>
</evidence>
<name>A0AAD5SV19_9FUNG</name>
<gene>
    <name evidence="6" type="ORF">HK100_002677</name>
</gene>
<protein>
    <submittedName>
        <fullName evidence="6">Uncharacterized protein</fullName>
    </submittedName>
</protein>
<evidence type="ECO:0000313" key="6">
    <source>
        <dbReference type="EMBL" id="KAJ3111446.1"/>
    </source>
</evidence>
<dbReference type="AlphaFoldDB" id="A0AAD5SV19"/>
<dbReference type="GO" id="GO:0004155">
    <property type="term" value="F:6,7-dihydropteridine reductase activity"/>
    <property type="evidence" value="ECO:0007669"/>
    <property type="project" value="TreeGrafter"/>
</dbReference>
<accession>A0AAD5SV19</accession>
<evidence type="ECO:0000256" key="5">
    <source>
        <dbReference type="SAM" id="MobiDB-lite"/>
    </source>
</evidence>
<keyword evidence="7" id="KW-1185">Reference proteome</keyword>
<evidence type="ECO:0000256" key="3">
    <source>
        <dbReference type="ARBA" id="ARBA00022857"/>
    </source>
</evidence>